<dbReference type="AlphaFoldDB" id="A0A9P6AVN4"/>
<proteinExistence type="predicted"/>
<evidence type="ECO:0000256" key="1">
    <source>
        <dbReference type="SAM" id="MobiDB-lite"/>
    </source>
</evidence>
<accession>A0A9P6AVN4</accession>
<protein>
    <submittedName>
        <fullName evidence="3">Uncharacterized protein</fullName>
    </submittedName>
</protein>
<organism evidence="3 4">
    <name type="scientific">Hydnum rufescens UP504</name>
    <dbReference type="NCBI Taxonomy" id="1448309"/>
    <lineage>
        <taxon>Eukaryota</taxon>
        <taxon>Fungi</taxon>
        <taxon>Dikarya</taxon>
        <taxon>Basidiomycota</taxon>
        <taxon>Agaricomycotina</taxon>
        <taxon>Agaricomycetes</taxon>
        <taxon>Cantharellales</taxon>
        <taxon>Hydnaceae</taxon>
        <taxon>Hydnum</taxon>
    </lineage>
</organism>
<reference evidence="3" key="1">
    <citation type="journal article" date="2020" name="Nat. Commun.">
        <title>Large-scale genome sequencing of mycorrhizal fungi provides insights into the early evolution of symbiotic traits.</title>
        <authorList>
            <person name="Miyauchi S."/>
            <person name="Kiss E."/>
            <person name="Kuo A."/>
            <person name="Drula E."/>
            <person name="Kohler A."/>
            <person name="Sanchez-Garcia M."/>
            <person name="Morin E."/>
            <person name="Andreopoulos B."/>
            <person name="Barry K.W."/>
            <person name="Bonito G."/>
            <person name="Buee M."/>
            <person name="Carver A."/>
            <person name="Chen C."/>
            <person name="Cichocki N."/>
            <person name="Clum A."/>
            <person name="Culley D."/>
            <person name="Crous P.W."/>
            <person name="Fauchery L."/>
            <person name="Girlanda M."/>
            <person name="Hayes R.D."/>
            <person name="Keri Z."/>
            <person name="LaButti K."/>
            <person name="Lipzen A."/>
            <person name="Lombard V."/>
            <person name="Magnuson J."/>
            <person name="Maillard F."/>
            <person name="Murat C."/>
            <person name="Nolan M."/>
            <person name="Ohm R.A."/>
            <person name="Pangilinan J."/>
            <person name="Pereira M.F."/>
            <person name="Perotto S."/>
            <person name="Peter M."/>
            <person name="Pfister S."/>
            <person name="Riley R."/>
            <person name="Sitrit Y."/>
            <person name="Stielow J.B."/>
            <person name="Szollosi G."/>
            <person name="Zifcakova L."/>
            <person name="Stursova M."/>
            <person name="Spatafora J.W."/>
            <person name="Tedersoo L."/>
            <person name="Vaario L.M."/>
            <person name="Yamada A."/>
            <person name="Yan M."/>
            <person name="Wang P."/>
            <person name="Xu J."/>
            <person name="Bruns T."/>
            <person name="Baldrian P."/>
            <person name="Vilgalys R."/>
            <person name="Dunand C."/>
            <person name="Henrissat B."/>
            <person name="Grigoriev I.V."/>
            <person name="Hibbett D."/>
            <person name="Nagy L.G."/>
            <person name="Martin F.M."/>
        </authorList>
    </citation>
    <scope>NUCLEOTIDE SEQUENCE</scope>
    <source>
        <strain evidence="3">UP504</strain>
    </source>
</reference>
<feature type="region of interest" description="Disordered" evidence="1">
    <location>
        <begin position="1"/>
        <end position="36"/>
    </location>
</feature>
<evidence type="ECO:0000256" key="2">
    <source>
        <dbReference type="SAM" id="Phobius"/>
    </source>
</evidence>
<evidence type="ECO:0000313" key="4">
    <source>
        <dbReference type="Proteomes" id="UP000886523"/>
    </source>
</evidence>
<dbReference type="EMBL" id="MU128981">
    <property type="protein sequence ID" value="KAF9512823.1"/>
    <property type="molecule type" value="Genomic_DNA"/>
</dbReference>
<keyword evidence="4" id="KW-1185">Reference proteome</keyword>
<dbReference type="Proteomes" id="UP000886523">
    <property type="component" value="Unassembled WGS sequence"/>
</dbReference>
<feature type="non-terminal residue" evidence="3">
    <location>
        <position position="1"/>
    </location>
</feature>
<sequence length="116" mass="12621">MHHARAHAVPCGGTLPAAESEAPDDDGDGYKRTQVRPPHCISPALQVLMYVTYVILTIASWALLMTVARNLTIAHSLVIKTGVVGLQDPRHLYEQTSPYSLFPLTPSPHIQLSISP</sequence>
<feature type="non-terminal residue" evidence="3">
    <location>
        <position position="116"/>
    </location>
</feature>
<feature type="transmembrane region" description="Helical" evidence="2">
    <location>
        <begin position="47"/>
        <end position="67"/>
    </location>
</feature>
<comment type="caution">
    <text evidence="3">The sequence shown here is derived from an EMBL/GenBank/DDBJ whole genome shotgun (WGS) entry which is preliminary data.</text>
</comment>
<keyword evidence="2" id="KW-0472">Membrane</keyword>
<evidence type="ECO:0000313" key="3">
    <source>
        <dbReference type="EMBL" id="KAF9512823.1"/>
    </source>
</evidence>
<gene>
    <name evidence="3" type="ORF">BS47DRAFT_1344918</name>
</gene>
<keyword evidence="2" id="KW-1133">Transmembrane helix</keyword>
<keyword evidence="2" id="KW-0812">Transmembrane</keyword>
<name>A0A9P6AVN4_9AGAM</name>